<dbReference type="AlphaFoldDB" id="A0ABD2PAJ8"/>
<evidence type="ECO:0000313" key="3">
    <source>
        <dbReference type="EMBL" id="KAL3287845.1"/>
    </source>
</evidence>
<proteinExistence type="predicted"/>
<dbReference type="InterPro" id="IPR026983">
    <property type="entry name" value="DHC"/>
</dbReference>
<gene>
    <name evidence="3" type="ORF">HHI36_002303</name>
</gene>
<dbReference type="PANTHER" id="PTHR22878:SF63">
    <property type="entry name" value="DYNEIN AXONEMAL HEAVY CHAIN 10"/>
    <property type="match status" value="1"/>
</dbReference>
<feature type="compositionally biased region" description="Polar residues" evidence="1">
    <location>
        <begin position="515"/>
        <end position="532"/>
    </location>
</feature>
<evidence type="ECO:0000256" key="1">
    <source>
        <dbReference type="SAM" id="MobiDB-lite"/>
    </source>
</evidence>
<dbReference type="InterPro" id="IPR013594">
    <property type="entry name" value="Dynein_heavy_tail"/>
</dbReference>
<dbReference type="EMBL" id="JABFTP020000185">
    <property type="protein sequence ID" value="KAL3287845.1"/>
    <property type="molecule type" value="Genomic_DNA"/>
</dbReference>
<sequence>MEHIEDEIDLPMGRFPEILYTSKSDDEILQEPDIVEALEAVVMEWERHILKVIESLENKKPDGPGPIPEYTYWHEREAALSVMVEQLKKSTFMRVSKLLEKTKSPIIDAFVHYQLDLKKNYIQARDNVKFLFTILRYLNIVTYCDDFGSVKDILMELMDGLQLIWVLSRYYCTDEKMVPLMERIAYCLKVKVKSALNPEFLFRNPIREIRDQTETAKQMLEMWKSSYLTIRQKIEDSGKGQRWEFDKVRLFSETDYMAKVCGDLQDVAIAMFHFYNIFGPELRSIVVDPQRIDSVSKRVEKLVVQIENTEFDIFKESTKENWDQVMDTFYNEVKKLDMEAVNFIDQSFKILRSSEIALEMLIKFKHMETRQVILDRLMSKFDVILDQFMKEVLEVDNIFTRNRRHPILCRNFPPKGGSIYWVRLMFYKLKKMVMKFQSVPELMTSRIKEDAFRSYLKVSKALMAFEQSKFDQWKEDCANSVDRAMQMDILKVSSLLFKKGVDDDLKMEEVKTKSSKQSTKIPRPSWVQSSASAPKGNSFLFIIS</sequence>
<accession>A0ABD2PAJ8</accession>
<evidence type="ECO:0000259" key="2">
    <source>
        <dbReference type="Pfam" id="PF08385"/>
    </source>
</evidence>
<dbReference type="Proteomes" id="UP001516400">
    <property type="component" value="Unassembled WGS sequence"/>
</dbReference>
<reference evidence="3 4" key="1">
    <citation type="journal article" date="2021" name="BMC Biol.">
        <title>Horizontally acquired antibacterial genes associated with adaptive radiation of ladybird beetles.</title>
        <authorList>
            <person name="Li H.S."/>
            <person name="Tang X.F."/>
            <person name="Huang Y.H."/>
            <person name="Xu Z.Y."/>
            <person name="Chen M.L."/>
            <person name="Du X.Y."/>
            <person name="Qiu B.Y."/>
            <person name="Chen P.T."/>
            <person name="Zhang W."/>
            <person name="Slipinski A."/>
            <person name="Escalona H.E."/>
            <person name="Waterhouse R.M."/>
            <person name="Zwick A."/>
            <person name="Pang H."/>
        </authorList>
    </citation>
    <scope>NUCLEOTIDE SEQUENCE [LARGE SCALE GENOMIC DNA]</scope>
    <source>
        <strain evidence="3">SYSU2018</strain>
    </source>
</reference>
<feature type="region of interest" description="Disordered" evidence="1">
    <location>
        <begin position="512"/>
        <end position="536"/>
    </location>
</feature>
<comment type="caution">
    <text evidence="3">The sequence shown here is derived from an EMBL/GenBank/DDBJ whole genome shotgun (WGS) entry which is preliminary data.</text>
</comment>
<evidence type="ECO:0000313" key="4">
    <source>
        <dbReference type="Proteomes" id="UP001516400"/>
    </source>
</evidence>
<dbReference type="Pfam" id="PF08385">
    <property type="entry name" value="DHC_N1"/>
    <property type="match status" value="1"/>
</dbReference>
<keyword evidence="4" id="KW-1185">Reference proteome</keyword>
<organism evidence="3 4">
    <name type="scientific">Cryptolaemus montrouzieri</name>
    <dbReference type="NCBI Taxonomy" id="559131"/>
    <lineage>
        <taxon>Eukaryota</taxon>
        <taxon>Metazoa</taxon>
        <taxon>Ecdysozoa</taxon>
        <taxon>Arthropoda</taxon>
        <taxon>Hexapoda</taxon>
        <taxon>Insecta</taxon>
        <taxon>Pterygota</taxon>
        <taxon>Neoptera</taxon>
        <taxon>Endopterygota</taxon>
        <taxon>Coleoptera</taxon>
        <taxon>Polyphaga</taxon>
        <taxon>Cucujiformia</taxon>
        <taxon>Coccinelloidea</taxon>
        <taxon>Coccinellidae</taxon>
        <taxon>Scymninae</taxon>
        <taxon>Scymnini</taxon>
        <taxon>Cryptolaemus</taxon>
    </lineage>
</organism>
<name>A0ABD2PAJ8_9CUCU</name>
<protein>
    <recommendedName>
        <fullName evidence="2">Dynein heavy chain tail domain-containing protein</fullName>
    </recommendedName>
</protein>
<dbReference type="PANTHER" id="PTHR22878">
    <property type="entry name" value="DYNEIN HEAVY CHAIN 6, AXONEMAL-LIKE-RELATED"/>
    <property type="match status" value="1"/>
</dbReference>
<feature type="domain" description="Dynein heavy chain tail" evidence="2">
    <location>
        <begin position="35"/>
        <end position="493"/>
    </location>
</feature>